<feature type="transmembrane region" description="Helical" evidence="1">
    <location>
        <begin position="12"/>
        <end position="32"/>
    </location>
</feature>
<reference evidence="2" key="1">
    <citation type="journal article" date="2021" name="Proc. Natl. Acad. Sci. U.S.A.">
        <title>A Catalog of Tens of Thousands of Viruses from Human Metagenomes Reveals Hidden Associations with Chronic Diseases.</title>
        <authorList>
            <person name="Tisza M.J."/>
            <person name="Buck C.B."/>
        </authorList>
    </citation>
    <scope>NUCLEOTIDE SEQUENCE</scope>
    <source>
        <strain evidence="2">CtXX925</strain>
    </source>
</reference>
<evidence type="ECO:0000256" key="1">
    <source>
        <dbReference type="SAM" id="Phobius"/>
    </source>
</evidence>
<keyword evidence="1" id="KW-0812">Transmembrane</keyword>
<evidence type="ECO:0000313" key="2">
    <source>
        <dbReference type="EMBL" id="DAE25170.1"/>
    </source>
</evidence>
<dbReference type="EMBL" id="BK015794">
    <property type="protein sequence ID" value="DAE25170.1"/>
    <property type="molecule type" value="Genomic_DNA"/>
</dbReference>
<proteinExistence type="predicted"/>
<name>A0A8S5R1Z6_9CAUD</name>
<accession>A0A8S5R1Z6</accession>
<organism evidence="2">
    <name type="scientific">Siphoviridae sp. ctXX925</name>
    <dbReference type="NCBI Taxonomy" id="2826370"/>
    <lineage>
        <taxon>Viruses</taxon>
        <taxon>Duplodnaviria</taxon>
        <taxon>Heunggongvirae</taxon>
        <taxon>Uroviricota</taxon>
        <taxon>Caudoviricetes</taxon>
    </lineage>
</organism>
<keyword evidence="1" id="KW-1133">Transmembrane helix</keyword>
<sequence length="35" mass="4242">MPVDDRYHLIKVMGIVYIQQWALFAYSIKIMLTKR</sequence>
<protein>
    <submittedName>
        <fullName evidence="2">Uncharacterized protein</fullName>
    </submittedName>
</protein>
<keyword evidence="1" id="KW-0472">Membrane</keyword>